<dbReference type="EMBL" id="JXLP01000009">
    <property type="protein sequence ID" value="KIL78734.1"/>
    <property type="molecule type" value="Genomic_DNA"/>
</dbReference>
<evidence type="ECO:0000256" key="4">
    <source>
        <dbReference type="ARBA" id="ARBA00022989"/>
    </source>
</evidence>
<feature type="transmembrane region" description="Helical" evidence="6">
    <location>
        <begin position="326"/>
        <end position="346"/>
    </location>
</feature>
<evidence type="ECO:0000256" key="5">
    <source>
        <dbReference type="ARBA" id="ARBA00023136"/>
    </source>
</evidence>
<protein>
    <submittedName>
        <fullName evidence="7">Arginine/ornithine antiporter ArcD</fullName>
    </submittedName>
</protein>
<feature type="transmembrane region" description="Helical" evidence="6">
    <location>
        <begin position="210"/>
        <end position="232"/>
    </location>
</feature>
<feature type="transmembrane region" description="Helical" evidence="6">
    <location>
        <begin position="170"/>
        <end position="190"/>
    </location>
</feature>
<keyword evidence="8" id="KW-1185">Reference proteome</keyword>
<evidence type="ECO:0000256" key="3">
    <source>
        <dbReference type="ARBA" id="ARBA00022692"/>
    </source>
</evidence>
<keyword evidence="2" id="KW-1003">Cell membrane</keyword>
<accession>A0ABR5AVI9</accession>
<gene>
    <name evidence="7" type="ORF">SD77_4414</name>
</gene>
<feature type="transmembrane region" description="Helical" evidence="6">
    <location>
        <begin position="95"/>
        <end position="118"/>
    </location>
</feature>
<evidence type="ECO:0000313" key="8">
    <source>
        <dbReference type="Proteomes" id="UP000031982"/>
    </source>
</evidence>
<feature type="transmembrane region" description="Helical" evidence="6">
    <location>
        <begin position="20"/>
        <end position="45"/>
    </location>
</feature>
<feature type="transmembrane region" description="Helical" evidence="6">
    <location>
        <begin position="384"/>
        <end position="404"/>
    </location>
</feature>
<reference evidence="7 8" key="1">
    <citation type="submission" date="2015-01" db="EMBL/GenBank/DDBJ databases">
        <title>Genome Assembly of Bacillus badius MTCC 1458.</title>
        <authorList>
            <person name="Verma A."/>
            <person name="Khatri I."/>
            <person name="Mual P."/>
            <person name="Subramanian S."/>
            <person name="Krishnamurthi S."/>
        </authorList>
    </citation>
    <scope>NUCLEOTIDE SEQUENCE [LARGE SCALE GENOMIC DNA]</scope>
    <source>
        <strain evidence="7 8">MTCC 1458</strain>
    </source>
</reference>
<feature type="transmembrane region" description="Helical" evidence="6">
    <location>
        <begin position="297"/>
        <end position="314"/>
    </location>
</feature>
<feature type="transmembrane region" description="Helical" evidence="6">
    <location>
        <begin position="358"/>
        <end position="377"/>
    </location>
</feature>
<feature type="transmembrane region" description="Helical" evidence="6">
    <location>
        <begin position="130"/>
        <end position="163"/>
    </location>
</feature>
<dbReference type="PANTHER" id="PTHR43652:SF2">
    <property type="entry name" value="BASIC AMINO ACID ANTIPORTER YFCC-RELATED"/>
    <property type="match status" value="1"/>
</dbReference>
<dbReference type="PANTHER" id="PTHR43652">
    <property type="entry name" value="BASIC AMINO ACID ANTIPORTER YFCC-RELATED"/>
    <property type="match status" value="1"/>
</dbReference>
<sequence>MKIKTIQNGVRGMGEKKRKITLGIPDAYVILFMILVLMALLTYAIPAGEFQREEVDGVTVVVPGSYTQIEASSASLMDIFIAIQKGMIESAPLIFLVLMIGGAFAVIESTGAIDALILKTIEKTKNKELVLITIVMILFSIFGTLGIIVNAVIAFIPIGIILARSMKLDAVVGVSMIYLGAYAGFNTAFLDPLTTGTAQQIAQLPLFSGIGYRVIMYIAVLLATILYVAWYVKRIQKNPMNSVLGNTPFPKIEEKDELSGEVSVTGTHKLVLIWLVLGIGLYVFGVFKYSWSLNEMAAIFLMIAVGTAVIARLTPNRLVKEFFAGARGLVYGAMIIGMARSIVVILEDGKILDTIVQGMANVMTPFTSVSGAIVMFIANELFNILVSSGSGQAVIVMPIMTPLADLMDIPRQVAVQAYKMGDGFTNVITPTSGILMANLAIAGVAWTKWIRFILPLLLIWTVLGIIFLAIGVLIDWGPF</sequence>
<evidence type="ECO:0000256" key="1">
    <source>
        <dbReference type="ARBA" id="ARBA00004651"/>
    </source>
</evidence>
<dbReference type="Pfam" id="PF03606">
    <property type="entry name" value="DcuC"/>
    <property type="match status" value="1"/>
</dbReference>
<organism evidence="7 8">
    <name type="scientific">Bacillus badius</name>
    <dbReference type="NCBI Taxonomy" id="1455"/>
    <lineage>
        <taxon>Bacteria</taxon>
        <taxon>Bacillati</taxon>
        <taxon>Bacillota</taxon>
        <taxon>Bacilli</taxon>
        <taxon>Bacillales</taxon>
        <taxon>Bacillaceae</taxon>
        <taxon>Pseudobacillus</taxon>
    </lineage>
</organism>
<feature type="transmembrane region" description="Helical" evidence="6">
    <location>
        <begin position="453"/>
        <end position="474"/>
    </location>
</feature>
<dbReference type="InterPro" id="IPR051679">
    <property type="entry name" value="DASS-Related_Transporters"/>
</dbReference>
<comment type="caution">
    <text evidence="7">The sequence shown here is derived from an EMBL/GenBank/DDBJ whole genome shotgun (WGS) entry which is preliminary data.</text>
</comment>
<keyword evidence="5 6" id="KW-0472">Membrane</keyword>
<comment type="subcellular location">
    <subcellularLocation>
        <location evidence="1">Cell membrane</location>
        <topology evidence="1">Multi-pass membrane protein</topology>
    </subcellularLocation>
</comment>
<evidence type="ECO:0000256" key="6">
    <source>
        <dbReference type="SAM" id="Phobius"/>
    </source>
</evidence>
<feature type="transmembrane region" description="Helical" evidence="6">
    <location>
        <begin position="271"/>
        <end position="291"/>
    </location>
</feature>
<keyword evidence="4 6" id="KW-1133">Transmembrane helix</keyword>
<dbReference type="InterPro" id="IPR018385">
    <property type="entry name" value="C4_dicarb_anaerob_car-like"/>
</dbReference>
<evidence type="ECO:0000313" key="7">
    <source>
        <dbReference type="EMBL" id="KIL78734.1"/>
    </source>
</evidence>
<name>A0ABR5AVI9_BACBA</name>
<keyword evidence="3 6" id="KW-0812">Transmembrane</keyword>
<proteinExistence type="predicted"/>
<dbReference type="Proteomes" id="UP000031982">
    <property type="component" value="Unassembled WGS sequence"/>
</dbReference>
<evidence type="ECO:0000256" key="2">
    <source>
        <dbReference type="ARBA" id="ARBA00022475"/>
    </source>
</evidence>
<feature type="transmembrane region" description="Helical" evidence="6">
    <location>
        <begin position="424"/>
        <end position="446"/>
    </location>
</feature>
<feature type="transmembrane region" description="Helical" evidence="6">
    <location>
        <begin position="65"/>
        <end position="83"/>
    </location>
</feature>